<organism evidence="1 2">
    <name type="scientific">Lasiosphaeria hispida</name>
    <dbReference type="NCBI Taxonomy" id="260671"/>
    <lineage>
        <taxon>Eukaryota</taxon>
        <taxon>Fungi</taxon>
        <taxon>Dikarya</taxon>
        <taxon>Ascomycota</taxon>
        <taxon>Pezizomycotina</taxon>
        <taxon>Sordariomycetes</taxon>
        <taxon>Sordariomycetidae</taxon>
        <taxon>Sordariales</taxon>
        <taxon>Lasiosphaeriaceae</taxon>
        <taxon>Lasiosphaeria</taxon>
    </lineage>
</organism>
<keyword evidence="2" id="KW-1185">Reference proteome</keyword>
<reference evidence="1" key="1">
    <citation type="journal article" date="2023" name="Mol. Phylogenet. Evol.">
        <title>Genome-scale phylogeny and comparative genomics of the fungal order Sordariales.</title>
        <authorList>
            <person name="Hensen N."/>
            <person name="Bonometti L."/>
            <person name="Westerberg I."/>
            <person name="Brannstrom I.O."/>
            <person name="Guillou S."/>
            <person name="Cros-Aarteil S."/>
            <person name="Calhoun S."/>
            <person name="Haridas S."/>
            <person name="Kuo A."/>
            <person name="Mondo S."/>
            <person name="Pangilinan J."/>
            <person name="Riley R."/>
            <person name="LaButti K."/>
            <person name="Andreopoulos B."/>
            <person name="Lipzen A."/>
            <person name="Chen C."/>
            <person name="Yan M."/>
            <person name="Daum C."/>
            <person name="Ng V."/>
            <person name="Clum A."/>
            <person name="Steindorff A."/>
            <person name="Ohm R.A."/>
            <person name="Martin F."/>
            <person name="Silar P."/>
            <person name="Natvig D.O."/>
            <person name="Lalanne C."/>
            <person name="Gautier V."/>
            <person name="Ament-Velasquez S.L."/>
            <person name="Kruys A."/>
            <person name="Hutchinson M.I."/>
            <person name="Powell A.J."/>
            <person name="Barry K."/>
            <person name="Miller A.N."/>
            <person name="Grigoriev I.V."/>
            <person name="Debuchy R."/>
            <person name="Gladieux P."/>
            <person name="Hiltunen Thoren M."/>
            <person name="Johannesson H."/>
        </authorList>
    </citation>
    <scope>NUCLEOTIDE SEQUENCE</scope>
    <source>
        <strain evidence="1">CBS 955.72</strain>
    </source>
</reference>
<dbReference type="Proteomes" id="UP001275084">
    <property type="component" value="Unassembled WGS sequence"/>
</dbReference>
<name>A0AAJ0MCP1_9PEZI</name>
<proteinExistence type="predicted"/>
<gene>
    <name evidence="1" type="ORF">B0T25DRAFT_242427</name>
</gene>
<reference evidence="1" key="2">
    <citation type="submission" date="2023-06" db="EMBL/GenBank/DDBJ databases">
        <authorList>
            <consortium name="Lawrence Berkeley National Laboratory"/>
            <person name="Haridas S."/>
            <person name="Hensen N."/>
            <person name="Bonometti L."/>
            <person name="Westerberg I."/>
            <person name="Brannstrom I.O."/>
            <person name="Guillou S."/>
            <person name="Cros-Aarteil S."/>
            <person name="Calhoun S."/>
            <person name="Kuo A."/>
            <person name="Mondo S."/>
            <person name="Pangilinan J."/>
            <person name="Riley R."/>
            <person name="Labutti K."/>
            <person name="Andreopoulos B."/>
            <person name="Lipzen A."/>
            <person name="Chen C."/>
            <person name="Yanf M."/>
            <person name="Daum C."/>
            <person name="Ng V."/>
            <person name="Clum A."/>
            <person name="Steindorff A."/>
            <person name="Ohm R."/>
            <person name="Martin F."/>
            <person name="Silar P."/>
            <person name="Natvig D."/>
            <person name="Lalanne C."/>
            <person name="Gautier V."/>
            <person name="Ament-Velasquez S.L."/>
            <person name="Kruys A."/>
            <person name="Hutchinson M.I."/>
            <person name="Powell A.J."/>
            <person name="Barry K."/>
            <person name="Miller A.N."/>
            <person name="Grigoriev I.V."/>
            <person name="Debuchy R."/>
            <person name="Gladieux P."/>
            <person name="Thoren M.H."/>
            <person name="Johannesson H."/>
        </authorList>
    </citation>
    <scope>NUCLEOTIDE SEQUENCE</scope>
    <source>
        <strain evidence="1">CBS 955.72</strain>
    </source>
</reference>
<dbReference type="AlphaFoldDB" id="A0AAJ0MCP1"/>
<sequence>MMSWSFMIYSTRLNTMTNCCGRQLARLDMQSKLYDMHYIALLQPLHLVFYGLAQSRSFIVRQCTKATFALLKLNNSWLFVQRRSQKTPIRVRGVRRDIYNSAQTESGLPRTRNSSAGYSGFPLSFCGENMSTPPLPPPPRNRLRKKDKQYVTRESIVFSDMLLFPILIPTIYKNKKYGLLTEKNMHNPSPNDNGVSHSISSIDMGHDLMIV</sequence>
<dbReference type="EMBL" id="JAUIQD010000005">
    <property type="protein sequence ID" value="KAK3349420.1"/>
    <property type="molecule type" value="Genomic_DNA"/>
</dbReference>
<evidence type="ECO:0000313" key="2">
    <source>
        <dbReference type="Proteomes" id="UP001275084"/>
    </source>
</evidence>
<evidence type="ECO:0000313" key="1">
    <source>
        <dbReference type="EMBL" id="KAK3349420.1"/>
    </source>
</evidence>
<protein>
    <submittedName>
        <fullName evidence="1">Uncharacterized protein</fullName>
    </submittedName>
</protein>
<accession>A0AAJ0MCP1</accession>
<comment type="caution">
    <text evidence="1">The sequence shown here is derived from an EMBL/GenBank/DDBJ whole genome shotgun (WGS) entry which is preliminary data.</text>
</comment>